<evidence type="ECO:0000256" key="7">
    <source>
        <dbReference type="ARBA" id="ARBA00023157"/>
    </source>
</evidence>
<dbReference type="InterPro" id="IPR034035">
    <property type="entry name" value="Astacin-like_dom"/>
</dbReference>
<dbReference type="Gene3D" id="3.40.390.10">
    <property type="entry name" value="Collagenase (Catalytic Domain)"/>
    <property type="match status" value="1"/>
</dbReference>
<dbReference type="Proteomes" id="UP000492821">
    <property type="component" value="Unassembled WGS sequence"/>
</dbReference>
<feature type="binding site" evidence="9">
    <location>
        <position position="374"/>
    </location>
    <ligand>
        <name>Zn(2+)</name>
        <dbReference type="ChEBI" id="CHEBI:29105"/>
        <note>catalytic</note>
    </ligand>
</feature>
<keyword evidence="2 9" id="KW-0645">Protease</keyword>
<dbReference type="PROSITE" id="PS51864">
    <property type="entry name" value="ASTACIN"/>
    <property type="match status" value="1"/>
</dbReference>
<comment type="cofactor">
    <cofactor evidence="9 10">
        <name>Zn(2+)</name>
        <dbReference type="ChEBI" id="CHEBI:29105"/>
    </cofactor>
    <text evidence="9 10">Binds 1 zinc ion per subunit.</text>
</comment>
<dbReference type="Pfam" id="PF01400">
    <property type="entry name" value="Astacin"/>
    <property type="match status" value="1"/>
</dbReference>
<comment type="caution">
    <text evidence="9">Lacks conserved residue(s) required for the propagation of feature annotation.</text>
</comment>
<dbReference type="GO" id="GO:0008270">
    <property type="term" value="F:zinc ion binding"/>
    <property type="evidence" value="ECO:0007669"/>
    <property type="project" value="UniProtKB-UniRule"/>
</dbReference>
<feature type="active site" evidence="9">
    <location>
        <position position="371"/>
    </location>
</feature>
<evidence type="ECO:0000259" key="11">
    <source>
        <dbReference type="PROSITE" id="PS51864"/>
    </source>
</evidence>
<dbReference type="InterPro" id="IPR001506">
    <property type="entry name" value="Peptidase_M12A"/>
</dbReference>
<dbReference type="PANTHER" id="PTHR10127:SF898">
    <property type="entry name" value="ZINC METALLOPROTEINASE NAS-30"/>
    <property type="match status" value="1"/>
</dbReference>
<dbReference type="AlphaFoldDB" id="A0A7E4UM05"/>
<accession>A0A7E4UM05</accession>
<evidence type="ECO:0000256" key="8">
    <source>
        <dbReference type="ARBA" id="ARBA00023180"/>
    </source>
</evidence>
<dbReference type="PANTHER" id="PTHR10127">
    <property type="entry name" value="DISCOIDIN, CUB, EGF, LAMININ , AND ZINC METALLOPROTEASE DOMAIN CONTAINING"/>
    <property type="match status" value="1"/>
</dbReference>
<keyword evidence="4 9" id="KW-0378">Hydrolase</keyword>
<dbReference type="InterPro" id="IPR024079">
    <property type="entry name" value="MetalloPept_cat_dom_sf"/>
</dbReference>
<feature type="binding site" evidence="9">
    <location>
        <position position="380"/>
    </location>
    <ligand>
        <name>Zn(2+)</name>
        <dbReference type="ChEBI" id="CHEBI:29105"/>
        <note>catalytic</note>
    </ligand>
</feature>
<dbReference type="SMART" id="SM00235">
    <property type="entry name" value="ZnMc"/>
    <property type="match status" value="1"/>
</dbReference>
<evidence type="ECO:0000313" key="13">
    <source>
        <dbReference type="WBParaSite" id="Pan_g1038.t1"/>
    </source>
</evidence>
<evidence type="ECO:0000256" key="2">
    <source>
        <dbReference type="ARBA" id="ARBA00022670"/>
    </source>
</evidence>
<dbReference type="PRINTS" id="PR00480">
    <property type="entry name" value="ASTACIN"/>
</dbReference>
<evidence type="ECO:0000256" key="6">
    <source>
        <dbReference type="ARBA" id="ARBA00023049"/>
    </source>
</evidence>
<dbReference type="GO" id="GO:0004222">
    <property type="term" value="F:metalloendopeptidase activity"/>
    <property type="evidence" value="ECO:0007669"/>
    <property type="project" value="UniProtKB-UniRule"/>
</dbReference>
<keyword evidence="7" id="KW-1015">Disulfide bond</keyword>
<name>A0A7E4UM05_PANRE</name>
<dbReference type="InterPro" id="IPR006026">
    <property type="entry name" value="Peptidase_Metallo"/>
</dbReference>
<keyword evidence="8" id="KW-0325">Glycoprotein</keyword>
<organism evidence="12 13">
    <name type="scientific">Panagrellus redivivus</name>
    <name type="common">Microworm</name>
    <dbReference type="NCBI Taxonomy" id="6233"/>
    <lineage>
        <taxon>Eukaryota</taxon>
        <taxon>Metazoa</taxon>
        <taxon>Ecdysozoa</taxon>
        <taxon>Nematoda</taxon>
        <taxon>Chromadorea</taxon>
        <taxon>Rhabditida</taxon>
        <taxon>Tylenchina</taxon>
        <taxon>Panagrolaimomorpha</taxon>
        <taxon>Panagrolaimoidea</taxon>
        <taxon>Panagrolaimidae</taxon>
        <taxon>Panagrellus</taxon>
    </lineage>
</organism>
<evidence type="ECO:0000256" key="3">
    <source>
        <dbReference type="ARBA" id="ARBA00022723"/>
    </source>
</evidence>
<evidence type="ECO:0000256" key="9">
    <source>
        <dbReference type="PROSITE-ProRule" id="PRU01211"/>
    </source>
</evidence>
<keyword evidence="3 9" id="KW-0479">Metal-binding</keyword>
<evidence type="ECO:0000256" key="5">
    <source>
        <dbReference type="ARBA" id="ARBA00022833"/>
    </source>
</evidence>
<feature type="chain" id="PRO_5029034154" description="Metalloendopeptidase" evidence="10">
    <location>
        <begin position="20"/>
        <end position="699"/>
    </location>
</feature>
<feature type="binding site" evidence="9">
    <location>
        <position position="370"/>
    </location>
    <ligand>
        <name>Zn(2+)</name>
        <dbReference type="ChEBI" id="CHEBI:29105"/>
        <note>catalytic</note>
    </ligand>
</feature>
<sequence>MLRFAVVVVFVFCLSGVQAQDLFKLFAPLIAPPPPRAADAPKKGPSPASTDAFANIFRLGESLAQTLQKQNTAKPTPIPKKVTPSPSFVFDMPSPTPPPPLRPTLIPLADEPLLKIFKPRDPGAQRAPGIGGGSRAGTPLLRITENFGKNFFSMLDELHEYTGPQARVPITGVSGQTATGVSGIETNSIASDSPTTANTPADFLSAHNLMSAFLKATARRPGDELRPLPVIHDGTEQGQNRPVMNQLFESDILLTSKQAKAIVLAEVDRKNGGRRRAKRKVITGAVYRWPQGRPIPFGWGHFDKEWRQIIRRGLIKWEKETCLRFQEDGHGKDRLEFFQGSGCYSSVGKVGGKQKVSIGRGCEDEGIVSHEVGHALGFWHEQSRPDRGKYIRLEEKYIAGGTEGNFAKRSDLEADGMGLQYDMGSVMHYGPQAFTTDWDKTTIVTLDKKYQHTIGQRSGPSFIDVKQINRLYCNDICKGSPLVCLHDGYPDPNNCLVCKCPVGFGGPRCGKVEASECGGELTALVDNWQHLTHTGKDRCVWRVKAHGARIRFIVDTVQYKCDTTCRSFVEIKHNSDFQQIGFRNCCEEKDLEVLSDQDEIVIIHDATGLSSSKKGTFAVRYIADSGTPLPKPPPPVWIPGRENRPFRGVAGSGQVIEKFILNALPKVRDVNRPAETTFSILTDYFASSLLGASRDNRKR</sequence>
<feature type="signal peptide" evidence="10">
    <location>
        <begin position="1"/>
        <end position="19"/>
    </location>
</feature>
<reference evidence="12" key="1">
    <citation type="journal article" date="2013" name="Genetics">
        <title>The draft genome and transcriptome of Panagrellus redivivus are shaped by the harsh demands of a free-living lifestyle.</title>
        <authorList>
            <person name="Srinivasan J."/>
            <person name="Dillman A.R."/>
            <person name="Macchietto M.G."/>
            <person name="Heikkinen L."/>
            <person name="Lakso M."/>
            <person name="Fracchia K.M."/>
            <person name="Antoshechkin I."/>
            <person name="Mortazavi A."/>
            <person name="Wong G."/>
            <person name="Sternberg P.W."/>
        </authorList>
    </citation>
    <scope>NUCLEOTIDE SEQUENCE [LARGE SCALE GENOMIC DNA]</scope>
    <source>
        <strain evidence="12">MT8872</strain>
    </source>
</reference>
<proteinExistence type="predicted"/>
<keyword evidence="5 9" id="KW-0862">Zinc</keyword>
<dbReference type="GO" id="GO:0006508">
    <property type="term" value="P:proteolysis"/>
    <property type="evidence" value="ECO:0007669"/>
    <property type="project" value="UniProtKB-KW"/>
</dbReference>
<dbReference type="CDD" id="cd04280">
    <property type="entry name" value="ZnMc_astacin_like"/>
    <property type="match status" value="1"/>
</dbReference>
<dbReference type="SUPFAM" id="SSF55486">
    <property type="entry name" value="Metalloproteases ('zincins'), catalytic domain"/>
    <property type="match status" value="1"/>
</dbReference>
<dbReference type="EC" id="3.4.24.-" evidence="10"/>
<evidence type="ECO:0000313" key="12">
    <source>
        <dbReference type="Proteomes" id="UP000492821"/>
    </source>
</evidence>
<dbReference type="GO" id="GO:0018996">
    <property type="term" value="P:molting cycle, collagen and cuticulin-based cuticle"/>
    <property type="evidence" value="ECO:0007669"/>
    <property type="project" value="UniProtKB-ARBA"/>
</dbReference>
<dbReference type="WBParaSite" id="Pan_g1038.t1">
    <property type="protein sequence ID" value="Pan_g1038.t1"/>
    <property type="gene ID" value="Pan_g1038"/>
</dbReference>
<protein>
    <recommendedName>
        <fullName evidence="10">Metalloendopeptidase</fullName>
        <ecNumber evidence="10">3.4.24.-</ecNumber>
    </recommendedName>
</protein>
<evidence type="ECO:0000256" key="10">
    <source>
        <dbReference type="RuleBase" id="RU361183"/>
    </source>
</evidence>
<keyword evidence="1" id="KW-0245">EGF-like domain</keyword>
<keyword evidence="6 9" id="KW-0482">Metalloprotease</keyword>
<reference evidence="13" key="2">
    <citation type="submission" date="2020-10" db="UniProtKB">
        <authorList>
            <consortium name="WormBaseParasite"/>
        </authorList>
    </citation>
    <scope>IDENTIFICATION</scope>
</reference>
<evidence type="ECO:0000256" key="4">
    <source>
        <dbReference type="ARBA" id="ARBA00022801"/>
    </source>
</evidence>
<feature type="domain" description="Peptidase M12A" evidence="11">
    <location>
        <begin position="280"/>
        <end position="474"/>
    </location>
</feature>
<keyword evidence="10" id="KW-0732">Signal</keyword>
<evidence type="ECO:0000256" key="1">
    <source>
        <dbReference type="ARBA" id="ARBA00022536"/>
    </source>
</evidence>
<dbReference type="FunFam" id="3.40.390.10:FF:000028">
    <property type="entry name" value="Zinc metalloproteinase"/>
    <property type="match status" value="1"/>
</dbReference>
<keyword evidence="12" id="KW-1185">Reference proteome</keyword>